<proteinExistence type="inferred from homology"/>
<gene>
    <name evidence="4" type="ORF">PH603_10540</name>
</gene>
<dbReference type="CDD" id="cd05233">
    <property type="entry name" value="SDR_c"/>
    <property type="match status" value="1"/>
</dbReference>
<evidence type="ECO:0000313" key="5">
    <source>
        <dbReference type="Proteomes" id="UP001217500"/>
    </source>
</evidence>
<dbReference type="EMBL" id="CP116805">
    <property type="protein sequence ID" value="WCL52976.1"/>
    <property type="molecule type" value="Genomic_DNA"/>
</dbReference>
<dbReference type="Gene3D" id="3.40.50.720">
    <property type="entry name" value="NAD(P)-binding Rossmann-like Domain"/>
    <property type="match status" value="1"/>
</dbReference>
<dbReference type="PROSITE" id="PS00061">
    <property type="entry name" value="ADH_SHORT"/>
    <property type="match status" value="1"/>
</dbReference>
<evidence type="ECO:0000256" key="3">
    <source>
        <dbReference type="RuleBase" id="RU000363"/>
    </source>
</evidence>
<dbReference type="InterPro" id="IPR002347">
    <property type="entry name" value="SDR_fam"/>
</dbReference>
<evidence type="ECO:0000256" key="2">
    <source>
        <dbReference type="ARBA" id="ARBA00023002"/>
    </source>
</evidence>
<sequence>MTKLLDGRLALVTGASRGIGRAVALALAEAGADVIITARARSQSSLEDVDDQIRAMGRNCTIVPMDLKDHDSIDRLGAAIYERWGKLDILVGNAGVLGTISPLGHISVKDFAELLDVNVTANWRLIRSMDPLLKRSDAGRAIFVTSGAATKNRAYWGGYAATKAALESLALTYASECEITPIKVNLVDPGPIGTAMRAKAVPGEDASTLPKPADIAPLFVELASPACTKQGEKVSFYDWAGLKRD</sequence>
<dbReference type="PRINTS" id="PR00080">
    <property type="entry name" value="SDRFAMILY"/>
</dbReference>
<comment type="similarity">
    <text evidence="1 3">Belongs to the short-chain dehydrogenases/reductases (SDR) family.</text>
</comment>
<name>A0AAE9XMK5_9PROT</name>
<dbReference type="Pfam" id="PF00106">
    <property type="entry name" value="adh_short"/>
    <property type="match status" value="1"/>
</dbReference>
<dbReference type="Proteomes" id="UP001217500">
    <property type="component" value="Chromosome"/>
</dbReference>
<keyword evidence="2" id="KW-0560">Oxidoreductase</keyword>
<dbReference type="AlphaFoldDB" id="A0AAE9XMK5"/>
<organism evidence="4 5">
    <name type="scientific">Gimibacter soli</name>
    <dbReference type="NCBI Taxonomy" id="3024400"/>
    <lineage>
        <taxon>Bacteria</taxon>
        <taxon>Pseudomonadati</taxon>
        <taxon>Pseudomonadota</taxon>
        <taxon>Alphaproteobacteria</taxon>
        <taxon>Kordiimonadales</taxon>
        <taxon>Temperatibacteraceae</taxon>
        <taxon>Gimibacter</taxon>
    </lineage>
</organism>
<dbReference type="PANTHER" id="PTHR42901">
    <property type="entry name" value="ALCOHOL DEHYDROGENASE"/>
    <property type="match status" value="1"/>
</dbReference>
<keyword evidence="5" id="KW-1185">Reference proteome</keyword>
<dbReference type="KEGG" id="gso:PH603_10540"/>
<dbReference type="PRINTS" id="PR00081">
    <property type="entry name" value="GDHRDH"/>
</dbReference>
<dbReference type="InterPro" id="IPR036291">
    <property type="entry name" value="NAD(P)-bd_dom_sf"/>
</dbReference>
<dbReference type="RefSeq" id="WP_289502488.1">
    <property type="nucleotide sequence ID" value="NZ_CP116805.1"/>
</dbReference>
<dbReference type="InterPro" id="IPR020904">
    <property type="entry name" value="Sc_DH/Rdtase_CS"/>
</dbReference>
<reference evidence="4" key="1">
    <citation type="submission" date="2023-01" db="EMBL/GenBank/DDBJ databases">
        <title>The genome sequence of Kordiimonadaceae bacterium 6D33.</title>
        <authorList>
            <person name="Liu Y."/>
        </authorList>
    </citation>
    <scope>NUCLEOTIDE SEQUENCE</scope>
    <source>
        <strain evidence="4">6D33</strain>
    </source>
</reference>
<dbReference type="PANTHER" id="PTHR42901:SF1">
    <property type="entry name" value="ALCOHOL DEHYDROGENASE"/>
    <property type="match status" value="1"/>
</dbReference>
<evidence type="ECO:0000256" key="1">
    <source>
        <dbReference type="ARBA" id="ARBA00006484"/>
    </source>
</evidence>
<dbReference type="SUPFAM" id="SSF51735">
    <property type="entry name" value="NAD(P)-binding Rossmann-fold domains"/>
    <property type="match status" value="1"/>
</dbReference>
<dbReference type="GO" id="GO:0016491">
    <property type="term" value="F:oxidoreductase activity"/>
    <property type="evidence" value="ECO:0007669"/>
    <property type="project" value="UniProtKB-KW"/>
</dbReference>
<protein>
    <submittedName>
        <fullName evidence="4">SDR family NAD(P)-dependent oxidoreductase</fullName>
    </submittedName>
</protein>
<evidence type="ECO:0000313" key="4">
    <source>
        <dbReference type="EMBL" id="WCL52976.1"/>
    </source>
</evidence>
<accession>A0AAE9XMK5</accession>